<dbReference type="GeneID" id="42002985"/>
<name>A0A507C8T4_9FUNG</name>
<dbReference type="InterPro" id="IPR052201">
    <property type="entry name" value="LRR-containing_regulator"/>
</dbReference>
<evidence type="ECO:0000313" key="3">
    <source>
        <dbReference type="EMBL" id="TPX35931.1"/>
    </source>
</evidence>
<reference evidence="3 4" key="1">
    <citation type="journal article" date="2019" name="Sci. Rep.">
        <title>Comparative genomics of chytrid fungi reveal insights into the obligate biotrophic and pathogenic lifestyle of Synchytrium endobioticum.</title>
        <authorList>
            <person name="van de Vossenberg B.T.L.H."/>
            <person name="Warris S."/>
            <person name="Nguyen H.D.T."/>
            <person name="van Gent-Pelzer M.P.E."/>
            <person name="Joly D.L."/>
            <person name="van de Geest H.C."/>
            <person name="Bonants P.J.M."/>
            <person name="Smith D.S."/>
            <person name="Levesque C.A."/>
            <person name="van der Lee T.A.J."/>
        </authorList>
    </citation>
    <scope>NUCLEOTIDE SEQUENCE [LARGE SCALE GENOMIC DNA]</scope>
    <source>
        <strain evidence="3 4">JEL517</strain>
    </source>
</reference>
<evidence type="ECO:0000256" key="2">
    <source>
        <dbReference type="SAM" id="MobiDB-lite"/>
    </source>
</evidence>
<dbReference type="Gene3D" id="3.80.10.10">
    <property type="entry name" value="Ribonuclease Inhibitor"/>
    <property type="match status" value="2"/>
</dbReference>
<proteinExistence type="predicted"/>
<evidence type="ECO:0000313" key="4">
    <source>
        <dbReference type="Proteomes" id="UP000319731"/>
    </source>
</evidence>
<dbReference type="Pfam" id="PF13516">
    <property type="entry name" value="LRR_6"/>
    <property type="match status" value="2"/>
</dbReference>
<dbReference type="SMART" id="SM00368">
    <property type="entry name" value="LRR_RI"/>
    <property type="match status" value="2"/>
</dbReference>
<dbReference type="SUPFAM" id="SSF52047">
    <property type="entry name" value="RNI-like"/>
    <property type="match status" value="1"/>
</dbReference>
<keyword evidence="1" id="KW-0677">Repeat</keyword>
<sequence>MPAPKKGSKKADGGGKNKSSKAEEEKLKRLECITNLKREYSESCKRLGVEPLKSVQTAIGDAQQSELSLNKIVLSRQQLLSRELVAITQAFTAYNQVTTFCLWRIPLTVDSLSTITKFITTPGCTVSTLHLMGCDLGSDSAQCLNRLAAEAKDLKFVNLDYNVNLGGRAVASFFAGLVQARDNYDPDATTTNQATKCISLKWADIGAECGEALSLALGVGSSLLELDLTGNPLSHSVFAHMSRALSSNSSLKSLSLASTSIPPPYQKYNASTYQPNNGILPQLPNGEKKEINHLKLLLGSLATNTTLATLDLRGNDIGSEGGETVLQFLVDRKRNPVMPTMAVKVTEHMSSEVFKGIMEYGGMLSASKKKGGGKKGKKK</sequence>
<dbReference type="PANTHER" id="PTHR24111:SF0">
    <property type="entry name" value="LEUCINE-RICH REPEAT-CONTAINING PROTEIN"/>
    <property type="match status" value="1"/>
</dbReference>
<dbReference type="Proteomes" id="UP000319731">
    <property type="component" value="Unassembled WGS sequence"/>
</dbReference>
<gene>
    <name evidence="3" type="ORF">SmJEL517_g01760</name>
</gene>
<evidence type="ECO:0000256" key="1">
    <source>
        <dbReference type="ARBA" id="ARBA00022737"/>
    </source>
</evidence>
<dbReference type="STRING" id="1806994.A0A507C8T4"/>
<organism evidence="3 4">
    <name type="scientific">Synchytrium microbalum</name>
    <dbReference type="NCBI Taxonomy" id="1806994"/>
    <lineage>
        <taxon>Eukaryota</taxon>
        <taxon>Fungi</taxon>
        <taxon>Fungi incertae sedis</taxon>
        <taxon>Chytridiomycota</taxon>
        <taxon>Chytridiomycota incertae sedis</taxon>
        <taxon>Chytridiomycetes</taxon>
        <taxon>Synchytriales</taxon>
        <taxon>Synchytriaceae</taxon>
        <taxon>Synchytrium</taxon>
    </lineage>
</organism>
<comment type="caution">
    <text evidence="3">The sequence shown here is derived from an EMBL/GenBank/DDBJ whole genome shotgun (WGS) entry which is preliminary data.</text>
</comment>
<dbReference type="AlphaFoldDB" id="A0A507C8T4"/>
<keyword evidence="4" id="KW-1185">Reference proteome</keyword>
<dbReference type="InterPro" id="IPR032675">
    <property type="entry name" value="LRR_dom_sf"/>
</dbReference>
<feature type="compositionally biased region" description="Basic and acidic residues" evidence="2">
    <location>
        <begin position="9"/>
        <end position="25"/>
    </location>
</feature>
<dbReference type="OrthoDB" id="2182753at2759"/>
<protein>
    <submittedName>
        <fullName evidence="3">Uncharacterized protein</fullName>
    </submittedName>
</protein>
<dbReference type="RefSeq" id="XP_031026316.1">
    <property type="nucleotide sequence ID" value="XM_031167688.1"/>
</dbReference>
<feature type="region of interest" description="Disordered" evidence="2">
    <location>
        <begin position="1"/>
        <end position="25"/>
    </location>
</feature>
<dbReference type="PANTHER" id="PTHR24111">
    <property type="entry name" value="LEUCINE-RICH REPEAT-CONTAINING PROTEIN 34"/>
    <property type="match status" value="1"/>
</dbReference>
<accession>A0A507C8T4</accession>
<dbReference type="InterPro" id="IPR001611">
    <property type="entry name" value="Leu-rich_rpt"/>
</dbReference>
<dbReference type="EMBL" id="QEAO01000006">
    <property type="protein sequence ID" value="TPX35931.1"/>
    <property type="molecule type" value="Genomic_DNA"/>
</dbReference>